<dbReference type="InParanoid" id="A0A2N3NB46"/>
<reference evidence="4 5" key="1">
    <citation type="journal article" date="2017" name="G3 (Bethesda)">
        <title>First Draft Genome Sequence of the Pathogenic Fungus Lomentospora prolificans (Formerly Scedosporium prolificans).</title>
        <authorList>
            <person name="Luo R."/>
            <person name="Zimin A."/>
            <person name="Workman R."/>
            <person name="Fan Y."/>
            <person name="Pertea G."/>
            <person name="Grossman N."/>
            <person name="Wear M.P."/>
            <person name="Jia B."/>
            <person name="Miller H."/>
            <person name="Casadevall A."/>
            <person name="Timp W."/>
            <person name="Zhang S.X."/>
            <person name="Salzberg S.L."/>
        </authorList>
    </citation>
    <scope>NUCLEOTIDE SEQUENCE [LARGE SCALE GENOMIC DNA]</scope>
    <source>
        <strain evidence="4 5">JHH-5317</strain>
    </source>
</reference>
<name>A0A2N3NB46_9PEZI</name>
<comment type="similarity">
    <text evidence="1">Belongs to the type-B carboxylesterase/lipase family.</text>
</comment>
<evidence type="ECO:0000256" key="2">
    <source>
        <dbReference type="ARBA" id="ARBA00022801"/>
    </source>
</evidence>
<dbReference type="InterPro" id="IPR050654">
    <property type="entry name" value="AChE-related_enzymes"/>
</dbReference>
<dbReference type="SUPFAM" id="SSF53474">
    <property type="entry name" value="alpha/beta-Hydrolases"/>
    <property type="match status" value="1"/>
</dbReference>
<evidence type="ECO:0000313" key="4">
    <source>
        <dbReference type="EMBL" id="PKS09653.1"/>
    </source>
</evidence>
<dbReference type="STRING" id="41688.A0A2N3NB46"/>
<evidence type="ECO:0000256" key="1">
    <source>
        <dbReference type="ARBA" id="ARBA00005964"/>
    </source>
</evidence>
<sequence length="360" mass="39411">MNEAGYQTNNGLDDQRLALKWIKQNIAGFGGDPERVTFMGESAGGVQRLKSVEQAEASYNSVINILGARELSPTEQVQVLLKASKDDYAVKIGRKFPIGPLVDGTIIPVLTSYEALMDPERTIRLFPGMRKCKRILVGDCQMDGMAFGSRLINRTDVLPKTLAACLSAVFGPIDSTIAPALIEMYGIDVKATSNSRPAIEPVLNFANDVLFAAPAVAFSKAWSSSSVPGTESFLCHFNCPNPWEGPWKGYSTHILDIAFALQNYNECLSPGQAKCAERYGKDVISFVNGGSPWVAYHETKSPGAMVYNASEQGVEDNSKFVAHAVADETGRRNHLGAIVKEEHFDKLLDVWQMFVWSGRH</sequence>
<comment type="caution">
    <text evidence="4">The sequence shown here is derived from an EMBL/GenBank/DDBJ whole genome shotgun (WGS) entry which is preliminary data.</text>
</comment>
<dbReference type="Gene3D" id="3.40.50.1820">
    <property type="entry name" value="alpha/beta hydrolase"/>
    <property type="match status" value="2"/>
</dbReference>
<evidence type="ECO:0000313" key="5">
    <source>
        <dbReference type="Proteomes" id="UP000233524"/>
    </source>
</evidence>
<dbReference type="EMBL" id="NLAX01000010">
    <property type="protein sequence ID" value="PKS09653.1"/>
    <property type="molecule type" value="Genomic_DNA"/>
</dbReference>
<dbReference type="Proteomes" id="UP000233524">
    <property type="component" value="Unassembled WGS sequence"/>
</dbReference>
<dbReference type="OrthoDB" id="3200163at2759"/>
<keyword evidence="2" id="KW-0378">Hydrolase</keyword>
<dbReference type="PANTHER" id="PTHR43918:SF4">
    <property type="entry name" value="CARBOXYLIC ESTER HYDROLASE"/>
    <property type="match status" value="1"/>
</dbReference>
<evidence type="ECO:0000259" key="3">
    <source>
        <dbReference type="Pfam" id="PF00135"/>
    </source>
</evidence>
<organism evidence="4 5">
    <name type="scientific">Lomentospora prolificans</name>
    <dbReference type="NCBI Taxonomy" id="41688"/>
    <lineage>
        <taxon>Eukaryota</taxon>
        <taxon>Fungi</taxon>
        <taxon>Dikarya</taxon>
        <taxon>Ascomycota</taxon>
        <taxon>Pezizomycotina</taxon>
        <taxon>Sordariomycetes</taxon>
        <taxon>Hypocreomycetidae</taxon>
        <taxon>Microascales</taxon>
        <taxon>Microascaceae</taxon>
        <taxon>Lomentospora</taxon>
    </lineage>
</organism>
<keyword evidence="5" id="KW-1185">Reference proteome</keyword>
<dbReference type="PANTHER" id="PTHR43918">
    <property type="entry name" value="ACETYLCHOLINESTERASE"/>
    <property type="match status" value="1"/>
</dbReference>
<dbReference type="AlphaFoldDB" id="A0A2N3NB46"/>
<accession>A0A2N3NB46</accession>
<dbReference type="Pfam" id="PF00135">
    <property type="entry name" value="COesterase"/>
    <property type="match status" value="1"/>
</dbReference>
<dbReference type="VEuPathDB" id="FungiDB:jhhlp_004272"/>
<proteinExistence type="inferred from homology"/>
<gene>
    <name evidence="4" type="ORF">jhhlp_004272</name>
</gene>
<dbReference type="GO" id="GO:0052689">
    <property type="term" value="F:carboxylic ester hydrolase activity"/>
    <property type="evidence" value="ECO:0007669"/>
    <property type="project" value="TreeGrafter"/>
</dbReference>
<dbReference type="InterPro" id="IPR002018">
    <property type="entry name" value="CarbesteraseB"/>
</dbReference>
<feature type="domain" description="Carboxylesterase type B" evidence="3">
    <location>
        <begin position="7"/>
        <end position="46"/>
    </location>
</feature>
<dbReference type="InterPro" id="IPR029058">
    <property type="entry name" value="AB_hydrolase_fold"/>
</dbReference>
<protein>
    <recommendedName>
        <fullName evidence="3">Carboxylesterase type B domain-containing protein</fullName>
    </recommendedName>
</protein>